<dbReference type="InterPro" id="IPR026341">
    <property type="entry name" value="T9SS_type_B"/>
</dbReference>
<dbReference type="AlphaFoldDB" id="A0A9D7S651"/>
<sequence length="886" mass="98860">MKIRIAVIIFSLLLFTFVIYSQGTSKLWMFGENAGIDFKNVPALPISTGIIFTSESGTTVTDSIGHLLFLVSNNTVYNTNKIDMPNGSSLICNGGSSAQAPLVLQNPVNSNQYYIFQTADEMDPQFKGNLRYSLVDLCLDNGFGDIISTLKNIQIPGNYSERITAIPLKNGSEYWILCSEHFVNTIHCFKLDVNGIDITPVTSKFGDIYSAQVGFIVANHRKDQIAYSSSLDVNNGIWIMDFDTLSGKASNLNQIELFKHLYGIAFSPNDKSLYYSYFYGNSGIYQYDLVNKINTPLIDKLGNYLYGQIVEGPDKIIYIAKPNAKQIAAIINPDSPGIACNFIDNYLNLNAGSLCKLSLQNTALFFRNKTIENRPDLLGSDTVLCSPFNLKLFVNYPQVIWSDGTVKQDIIITKPGTYWVKVEECNSIKIDTIHIKEASTAATLMMTVCDSTSINGIRYIQSGIYTQILTNTNHCDSILTIQLNVLKNSNSKLEMNACDSAIINGTIYTQSGFYKQTLKNSNQCDSILNIELRLLKSNASSIAINSCDSTKINGVSYTQSGNYLQTLTNVDLCDSMLQINLKILKSSSSTLFRSGCDSIIINSIKYLQSGKYKQYVLNMNGCDSLIQIELSITKSTLNTLKAGNDTSICQGERIVLQGSYNGISNLSWESKFGYFENPNQLITTYYSNSIGDDIVYLHSKDDCNYYTDSLTIHIIPKLNIELHQDTLFAPCNEFVFSATGATKYIWTPKAFIECLDTLCQKVKIITTVPIHFTISSMDPCVEPAFLNIAGLQLNNDLFVPNVFSPNGDQINDLFLPTFKCDQVEFYKLQIFDRFGNLVFETLNKDNGWNGKFESQNMNPGVFAYHIQYQIKGSKRKLKAGDVTLVR</sequence>
<protein>
    <submittedName>
        <fullName evidence="1">Gliding motility-associated C-terminal domain-containing protein</fullName>
    </submittedName>
</protein>
<dbReference type="Proteomes" id="UP000808349">
    <property type="component" value="Unassembled WGS sequence"/>
</dbReference>
<evidence type="ECO:0000313" key="2">
    <source>
        <dbReference type="Proteomes" id="UP000808349"/>
    </source>
</evidence>
<dbReference type="EMBL" id="JADKFW010000002">
    <property type="protein sequence ID" value="MBK9715940.1"/>
    <property type="molecule type" value="Genomic_DNA"/>
</dbReference>
<comment type="caution">
    <text evidence="1">The sequence shown here is derived from an EMBL/GenBank/DDBJ whole genome shotgun (WGS) entry which is preliminary data.</text>
</comment>
<evidence type="ECO:0000313" key="1">
    <source>
        <dbReference type="EMBL" id="MBK9715940.1"/>
    </source>
</evidence>
<dbReference type="NCBIfam" id="TIGR04131">
    <property type="entry name" value="Bac_Flav_CTERM"/>
    <property type="match status" value="1"/>
</dbReference>
<dbReference type="Pfam" id="PF13585">
    <property type="entry name" value="CHU_C"/>
    <property type="match status" value="1"/>
</dbReference>
<organism evidence="1 2">
    <name type="scientific">Candidatus Defluviibacterium haderslevense</name>
    <dbReference type="NCBI Taxonomy" id="2981993"/>
    <lineage>
        <taxon>Bacteria</taxon>
        <taxon>Pseudomonadati</taxon>
        <taxon>Bacteroidota</taxon>
        <taxon>Saprospiria</taxon>
        <taxon>Saprospirales</taxon>
        <taxon>Saprospiraceae</taxon>
        <taxon>Candidatus Defluviibacterium</taxon>
    </lineage>
</organism>
<gene>
    <name evidence="1" type="ORF">IPO85_00125</name>
</gene>
<proteinExistence type="predicted"/>
<accession>A0A9D7S651</accession>
<dbReference type="SUPFAM" id="SSF63825">
    <property type="entry name" value="YWTD domain"/>
    <property type="match status" value="1"/>
</dbReference>
<reference evidence="1 2" key="1">
    <citation type="submission" date="2020-10" db="EMBL/GenBank/DDBJ databases">
        <title>Connecting structure to function with the recovery of over 1000 high-quality activated sludge metagenome-assembled genomes encoding full-length rRNA genes using long-read sequencing.</title>
        <authorList>
            <person name="Singleton C.M."/>
            <person name="Petriglieri F."/>
            <person name="Kristensen J.M."/>
            <person name="Kirkegaard R.H."/>
            <person name="Michaelsen T.Y."/>
            <person name="Andersen M.H."/>
            <person name="Karst S.M."/>
            <person name="Dueholm M.S."/>
            <person name="Nielsen P.H."/>
            <person name="Albertsen M."/>
        </authorList>
    </citation>
    <scope>NUCLEOTIDE SEQUENCE [LARGE SCALE GENOMIC DNA]</scope>
    <source>
        <strain evidence="1">Ribe_18-Q3-R11-54_BAT3C.373</strain>
    </source>
</reference>
<name>A0A9D7S651_9BACT</name>